<dbReference type="EMBL" id="JACXVP010000001">
    <property type="protein sequence ID" value="KAG5630716.1"/>
    <property type="molecule type" value="Genomic_DNA"/>
</dbReference>
<sequence length="329" mass="37744">MNNHRDEIGGDEVSDLGSNNPPTPIIGSNNPASSQSSRVKNVQDDETGFYKGMTFKNKEELANSLKIAFLKKDFNLTKVVNSSNVYSFKCSYPECNKGSSTRDMSNQLRTKLGCKVSYWKIYKSMDPAKSCGRGTHDHEYAVLNAYRYMLEIANPGSKTTLSLDENRGLITSLENILNNVHNSKVVSNFYKEAKTYNRCEFNDHFNQIRDMSVNTMFDAQREFLIVALFDEIKMRFALLFHQRRMELVNSSNRFVTSIEKYISTYVNSSNKLLAHQIANYKFTVTSHGDFAMVYLQRITCTYRIFDLEKISCPHAMSALRSQYGAYFRN</sequence>
<dbReference type="InterPro" id="IPR006564">
    <property type="entry name" value="Znf_PMZ"/>
</dbReference>
<proteinExistence type="predicted"/>
<feature type="region of interest" description="Disordered" evidence="1">
    <location>
        <begin position="1"/>
        <end position="41"/>
    </location>
</feature>
<accession>A0A9J6B242</accession>
<protein>
    <recommendedName>
        <fullName evidence="2">Zinc finger PMZ-type domain-containing protein</fullName>
    </recommendedName>
</protein>
<feature type="domain" description="Zinc finger PMZ-type" evidence="2">
    <location>
        <begin position="298"/>
        <end position="325"/>
    </location>
</feature>
<reference evidence="3 4" key="1">
    <citation type="submission" date="2020-09" db="EMBL/GenBank/DDBJ databases">
        <title>De no assembly of potato wild relative species, Solanum commersonii.</title>
        <authorList>
            <person name="Cho K."/>
        </authorList>
    </citation>
    <scope>NUCLEOTIDE SEQUENCE [LARGE SCALE GENOMIC DNA]</scope>
    <source>
        <strain evidence="3">LZ3.2</strain>
        <tissue evidence="3">Leaf</tissue>
    </source>
</reference>
<comment type="caution">
    <text evidence="3">The sequence shown here is derived from an EMBL/GenBank/DDBJ whole genome shotgun (WGS) entry which is preliminary data.</text>
</comment>
<evidence type="ECO:0000259" key="2">
    <source>
        <dbReference type="SMART" id="SM00575"/>
    </source>
</evidence>
<dbReference type="Proteomes" id="UP000824120">
    <property type="component" value="Chromosome 1"/>
</dbReference>
<dbReference type="SMART" id="SM00575">
    <property type="entry name" value="ZnF_PMZ"/>
    <property type="match status" value="1"/>
</dbReference>
<evidence type="ECO:0000256" key="1">
    <source>
        <dbReference type="SAM" id="MobiDB-lite"/>
    </source>
</evidence>
<name>A0A9J6B242_SOLCO</name>
<dbReference type="PANTHER" id="PTHR31973:SF183">
    <property type="entry name" value="SWIM-TYPE DOMAIN-CONTAINING PROTEIN"/>
    <property type="match status" value="1"/>
</dbReference>
<evidence type="ECO:0000313" key="3">
    <source>
        <dbReference type="EMBL" id="KAG5630716.1"/>
    </source>
</evidence>
<dbReference type="PANTHER" id="PTHR31973">
    <property type="entry name" value="POLYPROTEIN, PUTATIVE-RELATED"/>
    <property type="match status" value="1"/>
</dbReference>
<feature type="compositionally biased region" description="Polar residues" evidence="1">
    <location>
        <begin position="16"/>
        <end position="40"/>
    </location>
</feature>
<evidence type="ECO:0000313" key="4">
    <source>
        <dbReference type="Proteomes" id="UP000824120"/>
    </source>
</evidence>
<organism evidence="3 4">
    <name type="scientific">Solanum commersonii</name>
    <name type="common">Commerson's wild potato</name>
    <name type="synonym">Commerson's nightshade</name>
    <dbReference type="NCBI Taxonomy" id="4109"/>
    <lineage>
        <taxon>Eukaryota</taxon>
        <taxon>Viridiplantae</taxon>
        <taxon>Streptophyta</taxon>
        <taxon>Embryophyta</taxon>
        <taxon>Tracheophyta</taxon>
        <taxon>Spermatophyta</taxon>
        <taxon>Magnoliopsida</taxon>
        <taxon>eudicotyledons</taxon>
        <taxon>Gunneridae</taxon>
        <taxon>Pentapetalae</taxon>
        <taxon>asterids</taxon>
        <taxon>lamiids</taxon>
        <taxon>Solanales</taxon>
        <taxon>Solanaceae</taxon>
        <taxon>Solanoideae</taxon>
        <taxon>Solaneae</taxon>
        <taxon>Solanum</taxon>
    </lineage>
</organism>
<keyword evidence="4" id="KW-1185">Reference proteome</keyword>
<dbReference type="AlphaFoldDB" id="A0A9J6B242"/>
<gene>
    <name evidence="3" type="ORF">H5410_002433</name>
</gene>
<dbReference type="GO" id="GO:0008270">
    <property type="term" value="F:zinc ion binding"/>
    <property type="evidence" value="ECO:0007669"/>
    <property type="project" value="InterPro"/>
</dbReference>